<comment type="caution">
    <text evidence="2">The sequence shown here is derived from an EMBL/GenBank/DDBJ whole genome shotgun (WGS) entry which is preliminary data.</text>
</comment>
<evidence type="ECO:0000256" key="1">
    <source>
        <dbReference type="SAM" id="MobiDB-lite"/>
    </source>
</evidence>
<proteinExistence type="predicted"/>
<name>A0A8S2CYG7_9BILA</name>
<dbReference type="EMBL" id="CAJNOK010001109">
    <property type="protein sequence ID" value="CAF0794103.1"/>
    <property type="molecule type" value="Genomic_DNA"/>
</dbReference>
<dbReference type="AlphaFoldDB" id="A0A8S2CYG7"/>
<feature type="compositionally biased region" description="Polar residues" evidence="1">
    <location>
        <begin position="67"/>
        <end position="82"/>
    </location>
</feature>
<dbReference type="Proteomes" id="UP000677228">
    <property type="component" value="Unassembled WGS sequence"/>
</dbReference>
<feature type="compositionally biased region" description="Basic and acidic residues" evidence="1">
    <location>
        <begin position="41"/>
        <end position="66"/>
    </location>
</feature>
<evidence type="ECO:0000313" key="2">
    <source>
        <dbReference type="EMBL" id="CAF0794103.1"/>
    </source>
</evidence>
<gene>
    <name evidence="2" type="ORF">OVA965_LOCUS4293</name>
    <name evidence="3" type="ORF">TMI583_LOCUS4291</name>
</gene>
<dbReference type="EMBL" id="CAJOBA010001109">
    <property type="protein sequence ID" value="CAF3576962.1"/>
    <property type="molecule type" value="Genomic_DNA"/>
</dbReference>
<feature type="region of interest" description="Disordered" evidence="1">
    <location>
        <begin position="37"/>
        <end position="82"/>
    </location>
</feature>
<evidence type="ECO:0000313" key="3">
    <source>
        <dbReference type="EMBL" id="CAF3576962.1"/>
    </source>
</evidence>
<protein>
    <submittedName>
        <fullName evidence="2">Uncharacterized protein</fullName>
    </submittedName>
</protein>
<organism evidence="2 4">
    <name type="scientific">Didymodactylos carnosus</name>
    <dbReference type="NCBI Taxonomy" id="1234261"/>
    <lineage>
        <taxon>Eukaryota</taxon>
        <taxon>Metazoa</taxon>
        <taxon>Spiralia</taxon>
        <taxon>Gnathifera</taxon>
        <taxon>Rotifera</taxon>
        <taxon>Eurotatoria</taxon>
        <taxon>Bdelloidea</taxon>
        <taxon>Philodinida</taxon>
        <taxon>Philodinidae</taxon>
        <taxon>Didymodactylos</taxon>
    </lineage>
</organism>
<accession>A0A8S2CYG7</accession>
<evidence type="ECO:0000313" key="4">
    <source>
        <dbReference type="Proteomes" id="UP000677228"/>
    </source>
</evidence>
<dbReference type="Proteomes" id="UP000682733">
    <property type="component" value="Unassembled WGS sequence"/>
</dbReference>
<sequence>MLTANHHQVAHKAQVRDRPGLVECHIDVLLKNGSFEQFTDGNREADPENREDRMDDQSGEPLDEHTLSQQMSHLSTSRQPTISSTNVKDDIEAIPNYLSKKNKSFKDVIYRALSSSSLLKNKMKGLRRMVILMYKIMLIQIYHTLWSTYLKSGTGILKAKELPGVKVWPTEVKSLVMKQKANEDEACLACVNHYLRHLDDRMEHYRDELNRINGQLCVNTQTIETFVQQGLEARRLEMEHKVTLVHHDYNDRVLESEYLQQKPSKHQKQIARRLCQAKYKQETSKQEYNLLKTRISNYDRSKASGSHNELFDSIDDPTAREQQFYNRYRQVIQKSNDEMISLYLSSAEAQMQYYQKHFNDELKRIWEEQRTARITEKLTVAMLHLIEQRYNNISDRVKCVYDFRVHLLDLNLSI</sequence>
<reference evidence="2" key="1">
    <citation type="submission" date="2021-02" db="EMBL/GenBank/DDBJ databases">
        <authorList>
            <person name="Nowell W R."/>
        </authorList>
    </citation>
    <scope>NUCLEOTIDE SEQUENCE</scope>
</reference>